<dbReference type="Gene3D" id="2.40.50.40">
    <property type="match status" value="1"/>
</dbReference>
<proteinExistence type="predicted"/>
<accession>A0A418AL84</accession>
<feature type="compositionally biased region" description="Low complexity" evidence="1">
    <location>
        <begin position="115"/>
        <end position="126"/>
    </location>
</feature>
<feature type="compositionally biased region" description="Basic and acidic residues" evidence="1">
    <location>
        <begin position="80"/>
        <end position="98"/>
    </location>
</feature>
<dbReference type="InterPro" id="IPR000953">
    <property type="entry name" value="Chromo/chromo_shadow_dom"/>
</dbReference>
<dbReference type="AlphaFoldDB" id="A0A418AL84"/>
<feature type="region of interest" description="Disordered" evidence="1">
    <location>
        <begin position="80"/>
        <end position="131"/>
    </location>
</feature>
<dbReference type="SUPFAM" id="SSF54160">
    <property type="entry name" value="Chromo domain-like"/>
    <property type="match status" value="1"/>
</dbReference>
<dbReference type="Proteomes" id="UP000285060">
    <property type="component" value="Unassembled WGS sequence"/>
</dbReference>
<evidence type="ECO:0000313" key="4">
    <source>
        <dbReference type="Proteomes" id="UP000285060"/>
    </source>
</evidence>
<dbReference type="CDD" id="cd00024">
    <property type="entry name" value="CD_CSD"/>
    <property type="match status" value="1"/>
</dbReference>
<dbReference type="Pfam" id="PF00385">
    <property type="entry name" value="Chromo"/>
    <property type="match status" value="1"/>
</dbReference>
<gene>
    <name evidence="3" type="ORF">DYB32_008415</name>
</gene>
<keyword evidence="4" id="KW-1185">Reference proteome</keyword>
<reference evidence="3 4" key="1">
    <citation type="submission" date="2018-08" db="EMBL/GenBank/DDBJ databases">
        <title>Aphanomyces genome sequencing and annotation.</title>
        <authorList>
            <person name="Minardi D."/>
            <person name="Oidtmann B."/>
            <person name="Van Der Giezen M."/>
            <person name="Studholme D.J."/>
        </authorList>
    </citation>
    <scope>NUCLEOTIDE SEQUENCE [LARGE SCALE GENOMIC DNA]</scope>
    <source>
        <strain evidence="3 4">NJM0002</strain>
    </source>
</reference>
<dbReference type="VEuPathDB" id="FungiDB:H310_11566"/>
<evidence type="ECO:0000259" key="2">
    <source>
        <dbReference type="PROSITE" id="PS50013"/>
    </source>
</evidence>
<evidence type="ECO:0000313" key="3">
    <source>
        <dbReference type="EMBL" id="RHY25272.1"/>
    </source>
</evidence>
<name>A0A418AL84_9STRA</name>
<dbReference type="EMBL" id="QUSY01001341">
    <property type="protein sequence ID" value="RHY25272.1"/>
    <property type="molecule type" value="Genomic_DNA"/>
</dbReference>
<organism evidence="3 4">
    <name type="scientific">Aphanomyces invadans</name>
    <dbReference type="NCBI Taxonomy" id="157072"/>
    <lineage>
        <taxon>Eukaryota</taxon>
        <taxon>Sar</taxon>
        <taxon>Stramenopiles</taxon>
        <taxon>Oomycota</taxon>
        <taxon>Saprolegniomycetes</taxon>
        <taxon>Saprolegniales</taxon>
        <taxon>Verrucalvaceae</taxon>
        <taxon>Aphanomyces</taxon>
    </lineage>
</organism>
<protein>
    <recommendedName>
        <fullName evidence="2">Chromo domain-containing protein</fullName>
    </recommendedName>
</protein>
<dbReference type="PROSITE" id="PS50013">
    <property type="entry name" value="CHROMO_2"/>
    <property type="match status" value="1"/>
</dbReference>
<dbReference type="InterPro" id="IPR023780">
    <property type="entry name" value="Chromo_domain"/>
</dbReference>
<evidence type="ECO:0000256" key="1">
    <source>
        <dbReference type="SAM" id="MobiDB-lite"/>
    </source>
</evidence>
<dbReference type="InterPro" id="IPR016197">
    <property type="entry name" value="Chromo-like_dom_sf"/>
</dbReference>
<feature type="domain" description="Chromo" evidence="2">
    <location>
        <begin position="387"/>
        <end position="424"/>
    </location>
</feature>
<comment type="caution">
    <text evidence="3">The sequence shown here is derived from an EMBL/GenBank/DDBJ whole genome shotgun (WGS) entry which is preliminary data.</text>
</comment>
<sequence length="460" mass="51547">MLDNLMRALEADGQEWVLHQEGKLVVGIITKAIKPAPLQVAVTKQLQLQRNKVLKADVFRFIKWLRQFAAGYQLYGGADEEKPAKAPVEARQRSEQRQNPRGFGRSHGSNDKKPSVASAAPAAHVAQKTDKEARFERSKTKCLKCQSTEHRVREHPGITDDEVKKLMDEFYASRRGVNAVKNSDKSNSMECRATLDDVLVLPRVLLDSGSDESLVSKGLLQALERLGARPSVVDKPAVTLKPYGENSLPLKATRQVQFKALTLETSIGPLTLRGLKAWVDEQSSQIDLLIGRPVMERLGFSVDGMLVDALKKRQTWEIGDLGDGEDTPRNVQRLRESYGDDPEELDSLVEPYETALHHASRLKFFRDADLKVTSDLVDYAAFGEEGFYVEALLAARCNEGRHEILVKWKGLDEEEASWEPASQLYEDIAIVMRRWIVKNAVKEEVKALRAALEETLGHSL</sequence>
<dbReference type="VEuPathDB" id="FungiDB:H310_01813"/>